<dbReference type="InterPro" id="IPR050109">
    <property type="entry name" value="HTH-type_TetR-like_transc_reg"/>
</dbReference>
<dbReference type="STRING" id="134849.SAMN05443668_107362"/>
<dbReference type="PANTHER" id="PTHR30055:SF234">
    <property type="entry name" value="HTH-TYPE TRANSCRIPTIONAL REGULATOR BETI"/>
    <property type="match status" value="1"/>
</dbReference>
<feature type="region of interest" description="Disordered" evidence="5">
    <location>
        <begin position="1"/>
        <end position="20"/>
    </location>
</feature>
<feature type="DNA-binding region" description="H-T-H motif" evidence="4">
    <location>
        <begin position="43"/>
        <end position="62"/>
    </location>
</feature>
<dbReference type="PROSITE" id="PS50977">
    <property type="entry name" value="HTH_TETR_2"/>
    <property type="match status" value="1"/>
</dbReference>
<dbReference type="GO" id="GO:0000976">
    <property type="term" value="F:transcription cis-regulatory region binding"/>
    <property type="evidence" value="ECO:0007669"/>
    <property type="project" value="TreeGrafter"/>
</dbReference>
<dbReference type="Proteomes" id="UP000184440">
    <property type="component" value="Unassembled WGS sequence"/>
</dbReference>
<proteinExistence type="predicted"/>
<dbReference type="PRINTS" id="PR00455">
    <property type="entry name" value="HTHTETR"/>
</dbReference>
<keyword evidence="1" id="KW-0805">Transcription regulation</keyword>
<dbReference type="InterPro" id="IPR001647">
    <property type="entry name" value="HTH_TetR"/>
</dbReference>
<evidence type="ECO:0000256" key="4">
    <source>
        <dbReference type="PROSITE-ProRule" id="PRU00335"/>
    </source>
</evidence>
<evidence type="ECO:0000256" key="1">
    <source>
        <dbReference type="ARBA" id="ARBA00023015"/>
    </source>
</evidence>
<dbReference type="Gene3D" id="1.10.357.10">
    <property type="entry name" value="Tetracycline Repressor, domain 2"/>
    <property type="match status" value="1"/>
</dbReference>
<name>A0A1M7TY67_9ACTN</name>
<gene>
    <name evidence="7" type="ORF">SAMN05443668_107362</name>
</gene>
<dbReference type="InterPro" id="IPR036271">
    <property type="entry name" value="Tet_transcr_reg_TetR-rel_C_sf"/>
</dbReference>
<organism evidence="7 8">
    <name type="scientific">Cryptosporangium aurantiacum</name>
    <dbReference type="NCBI Taxonomy" id="134849"/>
    <lineage>
        <taxon>Bacteria</taxon>
        <taxon>Bacillati</taxon>
        <taxon>Actinomycetota</taxon>
        <taxon>Actinomycetes</taxon>
        <taxon>Cryptosporangiales</taxon>
        <taxon>Cryptosporangiaceae</taxon>
        <taxon>Cryptosporangium</taxon>
    </lineage>
</organism>
<dbReference type="AlphaFoldDB" id="A0A1M7TY67"/>
<protein>
    <submittedName>
        <fullName evidence="7">Transcriptional regulator, TetR family</fullName>
    </submittedName>
</protein>
<dbReference type="SUPFAM" id="SSF46689">
    <property type="entry name" value="Homeodomain-like"/>
    <property type="match status" value="1"/>
</dbReference>
<sequence length="203" mass="21652">MAEPPAPSGPDAAPRRRDAARTRRLLLEVARRRFARDGYAATTVRDIAEDAGVNVALISRYYASKEGLFEACLADATTELDRDTEIHSPTQVAADIAERIAGSAADDQVQDGLLLLLRSSGEERVDELRRRLLGSISRRLARTATGTDETPSEPTVLRAQIVLAAALGIALLRTSPGAQPLASASAQDLEAPLSDLVTALLTK</sequence>
<evidence type="ECO:0000256" key="2">
    <source>
        <dbReference type="ARBA" id="ARBA00023125"/>
    </source>
</evidence>
<dbReference type="Pfam" id="PF17920">
    <property type="entry name" value="TetR_C_16"/>
    <property type="match status" value="1"/>
</dbReference>
<evidence type="ECO:0000259" key="6">
    <source>
        <dbReference type="PROSITE" id="PS50977"/>
    </source>
</evidence>
<feature type="domain" description="HTH tetR-type" evidence="6">
    <location>
        <begin position="20"/>
        <end position="80"/>
    </location>
</feature>
<dbReference type="GO" id="GO:0003700">
    <property type="term" value="F:DNA-binding transcription factor activity"/>
    <property type="evidence" value="ECO:0007669"/>
    <property type="project" value="TreeGrafter"/>
</dbReference>
<keyword evidence="3" id="KW-0804">Transcription</keyword>
<accession>A0A1M7TY67</accession>
<dbReference type="RefSeq" id="WP_073260143.1">
    <property type="nucleotide sequence ID" value="NZ_FRCS01000007.1"/>
</dbReference>
<dbReference type="InterPro" id="IPR009057">
    <property type="entry name" value="Homeodomain-like_sf"/>
</dbReference>
<dbReference type="PANTHER" id="PTHR30055">
    <property type="entry name" value="HTH-TYPE TRANSCRIPTIONAL REGULATOR RUTR"/>
    <property type="match status" value="1"/>
</dbReference>
<evidence type="ECO:0000256" key="3">
    <source>
        <dbReference type="ARBA" id="ARBA00023163"/>
    </source>
</evidence>
<dbReference type="Pfam" id="PF00440">
    <property type="entry name" value="TetR_N"/>
    <property type="match status" value="1"/>
</dbReference>
<evidence type="ECO:0000313" key="7">
    <source>
        <dbReference type="EMBL" id="SHN75712.1"/>
    </source>
</evidence>
<reference evidence="7 8" key="1">
    <citation type="submission" date="2016-11" db="EMBL/GenBank/DDBJ databases">
        <authorList>
            <person name="Jaros S."/>
            <person name="Januszkiewicz K."/>
            <person name="Wedrychowicz H."/>
        </authorList>
    </citation>
    <scope>NUCLEOTIDE SEQUENCE [LARGE SCALE GENOMIC DNA]</scope>
    <source>
        <strain evidence="7 8">DSM 46144</strain>
    </source>
</reference>
<dbReference type="SUPFAM" id="SSF48498">
    <property type="entry name" value="Tetracyclin repressor-like, C-terminal domain"/>
    <property type="match status" value="1"/>
</dbReference>
<dbReference type="EMBL" id="FRCS01000007">
    <property type="protein sequence ID" value="SHN75712.1"/>
    <property type="molecule type" value="Genomic_DNA"/>
</dbReference>
<evidence type="ECO:0000256" key="5">
    <source>
        <dbReference type="SAM" id="MobiDB-lite"/>
    </source>
</evidence>
<dbReference type="InterPro" id="IPR041678">
    <property type="entry name" value="TetR_C_16"/>
</dbReference>
<keyword evidence="8" id="KW-1185">Reference proteome</keyword>
<keyword evidence="2 4" id="KW-0238">DNA-binding</keyword>
<evidence type="ECO:0000313" key="8">
    <source>
        <dbReference type="Proteomes" id="UP000184440"/>
    </source>
</evidence>